<feature type="domain" description="LRAT" evidence="1">
    <location>
        <begin position="74"/>
        <end position="173"/>
    </location>
</feature>
<dbReference type="InterPro" id="IPR007053">
    <property type="entry name" value="LRAT_dom"/>
</dbReference>
<protein>
    <submittedName>
        <fullName evidence="2">Lecithin retinol acyltransferase</fullName>
    </submittedName>
</protein>
<dbReference type="PANTHER" id="PTHR46678:SF1">
    <property type="entry name" value="LECITHIN RETINOL ACYLTRANSFERASE"/>
    <property type="match status" value="1"/>
</dbReference>
<dbReference type="GO" id="GO:0006776">
    <property type="term" value="P:vitamin A metabolic process"/>
    <property type="evidence" value="ECO:0007669"/>
    <property type="project" value="TreeGrafter"/>
</dbReference>
<name>A0A1G7V8C1_9PSED</name>
<dbReference type="OrthoDB" id="9812095at2"/>
<keyword evidence="2" id="KW-0012">Acyltransferase</keyword>
<evidence type="ECO:0000313" key="2">
    <source>
        <dbReference type="EMBL" id="SDG55210.1"/>
    </source>
</evidence>
<accession>A0A1G7V8C1</accession>
<dbReference type="PROSITE" id="PS51934">
    <property type="entry name" value="LRAT"/>
    <property type="match status" value="1"/>
</dbReference>
<keyword evidence="3" id="KW-1185">Reference proteome</keyword>
<dbReference type="PANTHER" id="PTHR46678">
    <property type="entry name" value="LECITHIN RETINOL ACYLTRANSFERASE"/>
    <property type="match status" value="1"/>
</dbReference>
<sequence length="197" mass="21627">MNKQLAEMTTRLSSLFFKSALVNVDPSACVSTEPSENELHVCVSGSGLSSMHHSTHTHLTRVEGGDDVIPAGSHLVSPRAFYVHHGIYLGDGKVAHYSGLSGSLRAGPIEVTGLQQFANGRSIWIYQDQPAFSNDEIVARACSRMGEAQYKILSNNCEHFCNWCINGTSYSAQVIEYIHCPLRVLRHILRQKTGLIA</sequence>
<dbReference type="RefSeq" id="WP_143024301.1">
    <property type="nucleotide sequence ID" value="NZ_FNCO01000002.1"/>
</dbReference>
<proteinExistence type="predicted"/>
<dbReference type="STRING" id="89065.SAMN05216605_102398"/>
<dbReference type="Pfam" id="PF04970">
    <property type="entry name" value="LRAT"/>
    <property type="match status" value="1"/>
</dbReference>
<dbReference type="GO" id="GO:0042572">
    <property type="term" value="P:retinol metabolic process"/>
    <property type="evidence" value="ECO:0007669"/>
    <property type="project" value="InterPro"/>
</dbReference>
<dbReference type="GO" id="GO:0047173">
    <property type="term" value="F:phosphatidylcholine-retinol O-acyltransferase activity"/>
    <property type="evidence" value="ECO:0007669"/>
    <property type="project" value="InterPro"/>
</dbReference>
<dbReference type="AlphaFoldDB" id="A0A1G7V8C1"/>
<dbReference type="InterPro" id="IPR042288">
    <property type="entry name" value="LRAT"/>
</dbReference>
<gene>
    <name evidence="2" type="ORF">SAMN05216605_102398</name>
</gene>
<organism evidence="2 3">
    <name type="scientific">Pseudomonas abietaniphila</name>
    <dbReference type="NCBI Taxonomy" id="89065"/>
    <lineage>
        <taxon>Bacteria</taxon>
        <taxon>Pseudomonadati</taxon>
        <taxon>Pseudomonadota</taxon>
        <taxon>Gammaproteobacteria</taxon>
        <taxon>Pseudomonadales</taxon>
        <taxon>Pseudomonadaceae</taxon>
        <taxon>Pseudomonas</taxon>
    </lineage>
</organism>
<evidence type="ECO:0000259" key="1">
    <source>
        <dbReference type="PROSITE" id="PS51934"/>
    </source>
</evidence>
<reference evidence="3" key="1">
    <citation type="submission" date="2016-10" db="EMBL/GenBank/DDBJ databases">
        <authorList>
            <person name="Varghese N."/>
            <person name="Submissions S."/>
        </authorList>
    </citation>
    <scope>NUCLEOTIDE SEQUENCE [LARGE SCALE GENOMIC DNA]</scope>
    <source>
        <strain evidence="3">ATCC 700689</strain>
    </source>
</reference>
<dbReference type="Gene3D" id="3.90.1720.10">
    <property type="entry name" value="endopeptidase domain like (from Nostoc punctiforme)"/>
    <property type="match status" value="1"/>
</dbReference>
<evidence type="ECO:0000313" key="3">
    <source>
        <dbReference type="Proteomes" id="UP000182894"/>
    </source>
</evidence>
<dbReference type="EMBL" id="FNCO01000002">
    <property type="protein sequence ID" value="SDG55210.1"/>
    <property type="molecule type" value="Genomic_DNA"/>
</dbReference>
<dbReference type="Proteomes" id="UP000182894">
    <property type="component" value="Unassembled WGS sequence"/>
</dbReference>
<keyword evidence="2" id="KW-0808">Transferase</keyword>